<proteinExistence type="predicted"/>
<sequence length="137" mass="14607">MVNFQMGNPVYISTCFFYVLLYRHIPTIASIEKTIKHSATCDGTSARSSASQNSANPPVPNNTFTTGVNEHGSTSSDQLVARVDAHNVGIHIQSTASAPTDSFCDIVDSVELDAVAIDDVSIPNLSMVLSNGSLYRA</sequence>
<feature type="compositionally biased region" description="Low complexity" evidence="1">
    <location>
        <begin position="45"/>
        <end position="56"/>
    </location>
</feature>
<name>E9FVR2_DAPPU</name>
<dbReference type="InParanoid" id="E9FVR2"/>
<organism evidence="2 3">
    <name type="scientific">Daphnia pulex</name>
    <name type="common">Water flea</name>
    <dbReference type="NCBI Taxonomy" id="6669"/>
    <lineage>
        <taxon>Eukaryota</taxon>
        <taxon>Metazoa</taxon>
        <taxon>Ecdysozoa</taxon>
        <taxon>Arthropoda</taxon>
        <taxon>Crustacea</taxon>
        <taxon>Branchiopoda</taxon>
        <taxon>Diplostraca</taxon>
        <taxon>Cladocera</taxon>
        <taxon>Anomopoda</taxon>
        <taxon>Daphniidae</taxon>
        <taxon>Daphnia</taxon>
    </lineage>
</organism>
<dbReference type="KEGG" id="dpx:DAPPUDRAFT_310837"/>
<reference evidence="2 3" key="1">
    <citation type="journal article" date="2011" name="Science">
        <title>The ecoresponsive genome of Daphnia pulex.</title>
        <authorList>
            <person name="Colbourne J.K."/>
            <person name="Pfrender M.E."/>
            <person name="Gilbert D."/>
            <person name="Thomas W.K."/>
            <person name="Tucker A."/>
            <person name="Oakley T.H."/>
            <person name="Tokishita S."/>
            <person name="Aerts A."/>
            <person name="Arnold G.J."/>
            <person name="Basu M.K."/>
            <person name="Bauer D.J."/>
            <person name="Caceres C.E."/>
            <person name="Carmel L."/>
            <person name="Casola C."/>
            <person name="Choi J.H."/>
            <person name="Detter J.C."/>
            <person name="Dong Q."/>
            <person name="Dusheyko S."/>
            <person name="Eads B.D."/>
            <person name="Frohlich T."/>
            <person name="Geiler-Samerotte K.A."/>
            <person name="Gerlach D."/>
            <person name="Hatcher P."/>
            <person name="Jogdeo S."/>
            <person name="Krijgsveld J."/>
            <person name="Kriventseva E.V."/>
            <person name="Kultz D."/>
            <person name="Laforsch C."/>
            <person name="Lindquist E."/>
            <person name="Lopez J."/>
            <person name="Manak J.R."/>
            <person name="Muller J."/>
            <person name="Pangilinan J."/>
            <person name="Patwardhan R.P."/>
            <person name="Pitluck S."/>
            <person name="Pritham E.J."/>
            <person name="Rechtsteiner A."/>
            <person name="Rho M."/>
            <person name="Rogozin I.B."/>
            <person name="Sakarya O."/>
            <person name="Salamov A."/>
            <person name="Schaack S."/>
            <person name="Shapiro H."/>
            <person name="Shiga Y."/>
            <person name="Skalitzky C."/>
            <person name="Smith Z."/>
            <person name="Souvorov A."/>
            <person name="Sung W."/>
            <person name="Tang Z."/>
            <person name="Tsuchiya D."/>
            <person name="Tu H."/>
            <person name="Vos H."/>
            <person name="Wang M."/>
            <person name="Wolf Y.I."/>
            <person name="Yamagata H."/>
            <person name="Yamada T."/>
            <person name="Ye Y."/>
            <person name="Shaw J.R."/>
            <person name="Andrews J."/>
            <person name="Crease T.J."/>
            <person name="Tang H."/>
            <person name="Lucas S.M."/>
            <person name="Robertson H.M."/>
            <person name="Bork P."/>
            <person name="Koonin E.V."/>
            <person name="Zdobnov E.M."/>
            <person name="Grigoriev I.V."/>
            <person name="Lynch M."/>
            <person name="Boore J.L."/>
        </authorList>
    </citation>
    <scope>NUCLEOTIDE SEQUENCE [LARGE SCALE GENOMIC DNA]</scope>
</reference>
<dbReference type="HOGENOM" id="CLU_1867153_0_0_1"/>
<keyword evidence="3" id="KW-1185">Reference proteome</keyword>
<dbReference type="EMBL" id="GL732525">
    <property type="protein sequence ID" value="EFX89058.1"/>
    <property type="molecule type" value="Genomic_DNA"/>
</dbReference>
<dbReference type="Proteomes" id="UP000000305">
    <property type="component" value="Unassembled WGS sequence"/>
</dbReference>
<evidence type="ECO:0000313" key="2">
    <source>
        <dbReference type="EMBL" id="EFX89058.1"/>
    </source>
</evidence>
<gene>
    <name evidence="2" type="ORF">DAPPUDRAFT_310837</name>
</gene>
<evidence type="ECO:0000313" key="3">
    <source>
        <dbReference type="Proteomes" id="UP000000305"/>
    </source>
</evidence>
<accession>E9FVR2</accession>
<protein>
    <submittedName>
        <fullName evidence="2">Uncharacterized protein</fullName>
    </submittedName>
</protein>
<dbReference type="AlphaFoldDB" id="E9FVR2"/>
<feature type="region of interest" description="Disordered" evidence="1">
    <location>
        <begin position="42"/>
        <end position="75"/>
    </location>
</feature>
<evidence type="ECO:0000256" key="1">
    <source>
        <dbReference type="SAM" id="MobiDB-lite"/>
    </source>
</evidence>
<feature type="compositionally biased region" description="Polar residues" evidence="1">
    <location>
        <begin position="63"/>
        <end position="75"/>
    </location>
</feature>